<name>A0AAD8GPH3_9APIA</name>
<sequence>MARKKEDGEVVLGAIRMCQFVARNIIGCIKYGAPPPPRPVNRTYHSSGKAPAQLMSWYKHQIAGYSYMDPTTRKRGRPRIVVTDSLIEARWLAKQQHNARCTGGNI</sequence>
<comment type="caution">
    <text evidence="1">The sequence shown here is derived from an EMBL/GenBank/DDBJ whole genome shotgun (WGS) entry which is preliminary data.</text>
</comment>
<gene>
    <name evidence="1" type="ORF">POM88_053803</name>
</gene>
<reference evidence="1" key="1">
    <citation type="submission" date="2023-02" db="EMBL/GenBank/DDBJ databases">
        <title>Genome of toxic invasive species Heracleum sosnowskyi carries increased number of genes despite the absence of recent whole-genome duplications.</title>
        <authorList>
            <person name="Schelkunov M."/>
            <person name="Shtratnikova V."/>
            <person name="Makarenko M."/>
            <person name="Klepikova A."/>
            <person name="Omelchenko D."/>
            <person name="Novikova G."/>
            <person name="Obukhova E."/>
            <person name="Bogdanov V."/>
            <person name="Penin A."/>
            <person name="Logacheva M."/>
        </authorList>
    </citation>
    <scope>NUCLEOTIDE SEQUENCE</scope>
    <source>
        <strain evidence="1">Hsosn_3</strain>
        <tissue evidence="1">Leaf</tissue>
    </source>
</reference>
<proteinExistence type="predicted"/>
<dbReference type="Proteomes" id="UP001237642">
    <property type="component" value="Unassembled WGS sequence"/>
</dbReference>
<evidence type="ECO:0000313" key="2">
    <source>
        <dbReference type="Proteomes" id="UP001237642"/>
    </source>
</evidence>
<protein>
    <submittedName>
        <fullName evidence="1">Uncharacterized protein</fullName>
    </submittedName>
</protein>
<organism evidence="1 2">
    <name type="scientific">Heracleum sosnowskyi</name>
    <dbReference type="NCBI Taxonomy" id="360622"/>
    <lineage>
        <taxon>Eukaryota</taxon>
        <taxon>Viridiplantae</taxon>
        <taxon>Streptophyta</taxon>
        <taxon>Embryophyta</taxon>
        <taxon>Tracheophyta</taxon>
        <taxon>Spermatophyta</taxon>
        <taxon>Magnoliopsida</taxon>
        <taxon>eudicotyledons</taxon>
        <taxon>Gunneridae</taxon>
        <taxon>Pentapetalae</taxon>
        <taxon>asterids</taxon>
        <taxon>campanulids</taxon>
        <taxon>Apiales</taxon>
        <taxon>Apiaceae</taxon>
        <taxon>Apioideae</taxon>
        <taxon>apioid superclade</taxon>
        <taxon>Tordylieae</taxon>
        <taxon>Tordyliinae</taxon>
        <taxon>Heracleum</taxon>
    </lineage>
</organism>
<reference evidence="1" key="2">
    <citation type="submission" date="2023-05" db="EMBL/GenBank/DDBJ databases">
        <authorList>
            <person name="Schelkunov M.I."/>
        </authorList>
    </citation>
    <scope>NUCLEOTIDE SEQUENCE</scope>
    <source>
        <strain evidence="1">Hsosn_3</strain>
        <tissue evidence="1">Leaf</tissue>
    </source>
</reference>
<dbReference type="EMBL" id="JAUIZM010000020">
    <property type="protein sequence ID" value="KAK1352089.1"/>
    <property type="molecule type" value="Genomic_DNA"/>
</dbReference>
<evidence type="ECO:0000313" key="1">
    <source>
        <dbReference type="EMBL" id="KAK1352089.1"/>
    </source>
</evidence>
<dbReference type="AlphaFoldDB" id="A0AAD8GPH3"/>
<accession>A0AAD8GPH3</accession>
<keyword evidence="2" id="KW-1185">Reference proteome</keyword>